<evidence type="ECO:0000259" key="2">
    <source>
        <dbReference type="Pfam" id="PF13020"/>
    </source>
</evidence>
<dbReference type="RefSeq" id="WP_088411008.1">
    <property type="nucleotide sequence ID" value="NZ_BJNC01000011.1"/>
</dbReference>
<feature type="domain" description="Protein NO VEIN C-terminal" evidence="2">
    <location>
        <begin position="197"/>
        <end position="292"/>
    </location>
</feature>
<dbReference type="Proteomes" id="UP000197024">
    <property type="component" value="Chromosome"/>
</dbReference>
<dbReference type="Pfam" id="PF13020">
    <property type="entry name" value="NOV_C"/>
    <property type="match status" value="1"/>
</dbReference>
<evidence type="ECO:0000313" key="7">
    <source>
        <dbReference type="Proteomes" id="UP000287388"/>
    </source>
</evidence>
<dbReference type="AlphaFoldDB" id="A0A1Z3LYM7"/>
<proteinExistence type="predicted"/>
<dbReference type="EMBL" id="CP066026">
    <property type="protein sequence ID" value="QQB88685.1"/>
    <property type="molecule type" value="Genomic_DNA"/>
</dbReference>
<gene>
    <name evidence="3" type="ORF">CD943_10645</name>
    <name evidence="4" type="ORF">EQG53_05985</name>
    <name evidence="5" type="ORF">I6H83_16445</name>
</gene>
<reference evidence="5 8" key="4">
    <citation type="submission" date="2020-12" db="EMBL/GenBank/DDBJ databases">
        <title>FDA dAtabase for Regulatory Grade micrObial Sequences (FDA-ARGOS): Supporting development and validation of Infectious Disease Dx tests.</title>
        <authorList>
            <person name="Kerrigan L."/>
            <person name="Long C."/>
            <person name="Tallon L."/>
            <person name="Sadzewicz L."/>
            <person name="Zhao X."/>
            <person name="Boylan J."/>
            <person name="Ott S."/>
            <person name="Bowen H."/>
            <person name="Vavikolanu K."/>
            <person name="Mehta A."/>
            <person name="Aluvathingal J."/>
            <person name="Nadendla S."/>
            <person name="Yan Y."/>
            <person name="Sichtig H."/>
        </authorList>
    </citation>
    <scope>NUCLEOTIDE SEQUENCE [LARGE SCALE GENOMIC DNA]</scope>
    <source>
        <strain evidence="5 8">FDAARGOS_1026</strain>
    </source>
</reference>
<feature type="region of interest" description="Disordered" evidence="1">
    <location>
        <begin position="115"/>
        <end position="145"/>
    </location>
</feature>
<protein>
    <submittedName>
        <fullName evidence="4">DUF3883 domain-containing protein</fullName>
    </submittedName>
</protein>
<dbReference type="Proteomes" id="UP000596117">
    <property type="component" value="Chromosome"/>
</dbReference>
<dbReference type="KEGG" id="bdm:EQG53_05985"/>
<sequence>MIDQSKVGTDWQADELDAIVATYFTMLAAELAGRPYVKAHHARDLMARTGRSHRSVEFKHMNLSSVLADLGLPTIRGYRRMDNIQNALFPAVERYLDAHPDAWSLGLSFSSPFHGEGDHEVVEGPTPRQPSVHEPDQPFASPWSQPDAPPPVILPITAPPPLGPARKPRPEGLARIVRKYDPAARDHRNRVLGQWGERHVFHHERAFLIAHDRPDLARKIEWTSQERGDGAGYDIKSFDPAGRERLIEVKATRGGPATDFFLTRTEREVSTECPDAWRLYRLHDLAAAPGLFQLKPPLEAAVTLTAETWRAGF</sequence>
<dbReference type="Proteomes" id="UP000287388">
    <property type="component" value="Chromosome"/>
</dbReference>
<accession>A0A1Z3LYM7</accession>
<evidence type="ECO:0000313" key="3">
    <source>
        <dbReference type="EMBL" id="ASD27301.1"/>
    </source>
</evidence>
<evidence type="ECO:0000313" key="4">
    <source>
        <dbReference type="EMBL" id="QAT13948.1"/>
    </source>
</evidence>
<keyword evidence="8" id="KW-1185">Reference proteome</keyword>
<reference evidence="3 6" key="1">
    <citation type="submission" date="2017-06" db="EMBL/GenBank/DDBJ databases">
        <title>Biodegradation of gentamicin by bacterial consortia AMQD4 in synthetic medium and raw gentamicin sewage.</title>
        <authorList>
            <person name="Chang H."/>
            <person name="Feng Y."/>
            <person name="Li Z."/>
            <person name="Xue J."/>
            <person name="Cheng D."/>
        </authorList>
    </citation>
    <scope>NUCLEOTIDE SEQUENCE [LARGE SCALE GENOMIC DNA]</scope>
    <source>
        <strain evidence="3 6">BZC3</strain>
    </source>
</reference>
<dbReference type="EMBL" id="CP035093">
    <property type="protein sequence ID" value="QAT13948.1"/>
    <property type="molecule type" value="Genomic_DNA"/>
</dbReference>
<evidence type="ECO:0000256" key="1">
    <source>
        <dbReference type="SAM" id="MobiDB-lite"/>
    </source>
</evidence>
<reference evidence="3 6" key="2">
    <citation type="submission" date="2017-06" db="EMBL/GenBank/DDBJ databases">
        <authorList>
            <person name="Kim H.J."/>
            <person name="Triplett B.A."/>
        </authorList>
    </citation>
    <scope>NUCLEOTIDE SEQUENCE [LARGE SCALE GENOMIC DNA]</scope>
    <source>
        <strain evidence="3 6">BZC3</strain>
    </source>
</reference>
<reference evidence="4 7" key="3">
    <citation type="submission" date="2019-01" db="EMBL/GenBank/DDBJ databases">
        <title>Brevundimonas diminuta Genome sequencing and assembly.</title>
        <authorList>
            <person name="Chen H."/>
        </authorList>
    </citation>
    <scope>NUCLEOTIDE SEQUENCE [LARGE SCALE GENOMIC DNA]</scope>
    <source>
        <strain evidence="4">ATCC</strain>
        <strain evidence="7">ATCC(B) 19146</strain>
    </source>
</reference>
<evidence type="ECO:0000313" key="5">
    <source>
        <dbReference type="EMBL" id="QQB88685.1"/>
    </source>
</evidence>
<evidence type="ECO:0000313" key="8">
    <source>
        <dbReference type="Proteomes" id="UP000596117"/>
    </source>
</evidence>
<name>A0A1Z3LYM7_BREDI</name>
<organism evidence="3 6">
    <name type="scientific">Brevundimonas diminuta</name>
    <name type="common">Pseudomonas diminuta</name>
    <dbReference type="NCBI Taxonomy" id="293"/>
    <lineage>
        <taxon>Bacteria</taxon>
        <taxon>Pseudomonadati</taxon>
        <taxon>Pseudomonadota</taxon>
        <taxon>Alphaproteobacteria</taxon>
        <taxon>Caulobacterales</taxon>
        <taxon>Caulobacteraceae</taxon>
        <taxon>Brevundimonas</taxon>
    </lineage>
</organism>
<evidence type="ECO:0000313" key="6">
    <source>
        <dbReference type="Proteomes" id="UP000197024"/>
    </source>
</evidence>
<dbReference type="EMBL" id="CP021995">
    <property type="protein sequence ID" value="ASD27301.1"/>
    <property type="molecule type" value="Genomic_DNA"/>
</dbReference>
<dbReference type="InterPro" id="IPR024975">
    <property type="entry name" value="NOV_C"/>
</dbReference>